<accession>A0ABP8ZYP6</accession>
<feature type="chain" id="PRO_5047477739" evidence="3">
    <location>
        <begin position="34"/>
        <end position="361"/>
    </location>
</feature>
<keyword evidence="6" id="KW-1185">Reference proteome</keyword>
<organism evidence="5 6">
    <name type="scientific">Microbacterium gilvum</name>
    <dbReference type="NCBI Taxonomy" id="1336204"/>
    <lineage>
        <taxon>Bacteria</taxon>
        <taxon>Bacillati</taxon>
        <taxon>Actinomycetota</taxon>
        <taxon>Actinomycetes</taxon>
        <taxon>Micrococcales</taxon>
        <taxon>Microbacteriaceae</taxon>
        <taxon>Microbacterium</taxon>
    </lineage>
</organism>
<gene>
    <name evidence="5" type="ORF">GCM10023351_12010</name>
</gene>
<dbReference type="InterPro" id="IPR013830">
    <property type="entry name" value="SGNH_hydro"/>
</dbReference>
<feature type="signal peptide" evidence="3">
    <location>
        <begin position="1"/>
        <end position="33"/>
    </location>
</feature>
<evidence type="ECO:0000256" key="3">
    <source>
        <dbReference type="SAM" id="SignalP"/>
    </source>
</evidence>
<dbReference type="SUPFAM" id="SSF49785">
    <property type="entry name" value="Galactose-binding domain-like"/>
    <property type="match status" value="1"/>
</dbReference>
<proteinExistence type="inferred from homology"/>
<name>A0ABP8ZYP6_9MICO</name>
<dbReference type="InterPro" id="IPR008979">
    <property type="entry name" value="Galactose-bd-like_sf"/>
</dbReference>
<dbReference type="PANTHER" id="PTHR43695">
    <property type="entry name" value="PUTATIVE (AFU_ORTHOLOGUE AFUA_2G17250)-RELATED"/>
    <property type="match status" value="1"/>
</dbReference>
<comment type="similarity">
    <text evidence="1">Belongs to the 'GDSL' lipolytic enzyme family.</text>
</comment>
<dbReference type="InterPro" id="IPR037459">
    <property type="entry name" value="RhgT-like"/>
</dbReference>
<sequence>MPRTTIRPRRSGALAIGAALAGALALAPQSASAHPSFGEYDASELAAVCTGASPVVCVFPDLPTGHYDVSVVLGDAAAAGETEVQAEARRLMLDAVATDAGAFERRSFTVNVRDPEGQQNQPAGTGAAGLTLTFAGATPQVESIRITPANRRTQLVALVGDSTVTDQEGAPYAGWGQRLPAFFDRGVSVVNHSGSGESTVSQLAKPEMFDALVPQLDRGDVVLIQLAHNDKTTIAEDYRANLGTMIDRVRARGATAVLVTPIVRHRFGSDGQLNSTGLIVTGLADLPAEMRAVAAEKDAPLIDLTARSEALVEGLGQTDSEPIYLIRVNGDRTHTSEYGAGVYAGIVAEELHALGLVDDWR</sequence>
<dbReference type="SUPFAM" id="SSF52266">
    <property type="entry name" value="SGNH hydrolase"/>
    <property type="match status" value="1"/>
</dbReference>
<dbReference type="Gene3D" id="2.60.120.430">
    <property type="entry name" value="Galactose-binding lectin"/>
    <property type="match status" value="1"/>
</dbReference>
<dbReference type="Gene3D" id="3.40.50.1110">
    <property type="entry name" value="SGNH hydrolase"/>
    <property type="match status" value="1"/>
</dbReference>
<feature type="domain" description="SGNH hydrolase-type esterase" evidence="4">
    <location>
        <begin position="159"/>
        <end position="308"/>
    </location>
</feature>
<dbReference type="Proteomes" id="UP001501645">
    <property type="component" value="Unassembled WGS sequence"/>
</dbReference>
<reference evidence="6" key="1">
    <citation type="journal article" date="2019" name="Int. J. Syst. Evol. Microbiol.">
        <title>The Global Catalogue of Microorganisms (GCM) 10K type strain sequencing project: providing services to taxonomists for standard genome sequencing and annotation.</title>
        <authorList>
            <consortium name="The Broad Institute Genomics Platform"/>
            <consortium name="The Broad Institute Genome Sequencing Center for Infectious Disease"/>
            <person name="Wu L."/>
            <person name="Ma J."/>
        </authorList>
    </citation>
    <scope>NUCLEOTIDE SEQUENCE [LARGE SCALE GENOMIC DNA]</scope>
    <source>
        <strain evidence="6">JCM 18537</strain>
    </source>
</reference>
<dbReference type="PANTHER" id="PTHR43695:SF1">
    <property type="entry name" value="RHAMNOGALACTURONAN ACETYLESTERASE"/>
    <property type="match status" value="1"/>
</dbReference>
<dbReference type="CDD" id="cd01821">
    <property type="entry name" value="Rhamnogalacturan_acetylesterase_like"/>
    <property type="match status" value="1"/>
</dbReference>
<protein>
    <submittedName>
        <fullName evidence="5">GDSL-type esterase/lipase family protein</fullName>
    </submittedName>
</protein>
<keyword evidence="2" id="KW-0378">Hydrolase</keyword>
<evidence type="ECO:0000313" key="5">
    <source>
        <dbReference type="EMBL" id="GAA4769909.1"/>
    </source>
</evidence>
<dbReference type="RefSeq" id="WP_345437066.1">
    <property type="nucleotide sequence ID" value="NZ_BAABKO010000002.1"/>
</dbReference>
<dbReference type="EMBL" id="BAABKO010000002">
    <property type="protein sequence ID" value="GAA4769909.1"/>
    <property type="molecule type" value="Genomic_DNA"/>
</dbReference>
<keyword evidence="3" id="KW-0732">Signal</keyword>
<evidence type="ECO:0000256" key="1">
    <source>
        <dbReference type="ARBA" id="ARBA00008668"/>
    </source>
</evidence>
<evidence type="ECO:0000313" key="6">
    <source>
        <dbReference type="Proteomes" id="UP001501645"/>
    </source>
</evidence>
<comment type="caution">
    <text evidence="5">The sequence shown here is derived from an EMBL/GenBank/DDBJ whole genome shotgun (WGS) entry which is preliminary data.</text>
</comment>
<dbReference type="Pfam" id="PF13472">
    <property type="entry name" value="Lipase_GDSL_2"/>
    <property type="match status" value="1"/>
</dbReference>
<evidence type="ECO:0000256" key="2">
    <source>
        <dbReference type="ARBA" id="ARBA00022801"/>
    </source>
</evidence>
<evidence type="ECO:0000259" key="4">
    <source>
        <dbReference type="Pfam" id="PF13472"/>
    </source>
</evidence>
<dbReference type="InterPro" id="IPR036514">
    <property type="entry name" value="SGNH_hydro_sf"/>
</dbReference>